<evidence type="ECO:0000313" key="2">
    <source>
        <dbReference type="Proteomes" id="UP000831113"/>
    </source>
</evidence>
<keyword evidence="2" id="KW-1185">Reference proteome</keyword>
<gene>
    <name evidence="1" type="ORF">MTX78_09220</name>
</gene>
<dbReference type="RefSeq" id="WP_243801945.1">
    <property type="nucleotide sequence ID" value="NZ_CP094669.1"/>
</dbReference>
<accession>A0ABY4D2M0</accession>
<sequence length="421" mass="49089">MIQEQFAVQSKIDIVQLLDSIGETDRYINDHIDKYHYILHCINEAGVFDRQTDDGYANLSSVTLREFLGKRYADRIVKELLAWGVIECDGKAAEGYKCYGYRIHPSHISKTVLVKVRNEKMVRKLRIQRATYQQQHQHDPRWKNLTQLTIRYQDALAHIDTKRETALAVTQPDQYAERKEIEDLYTMELESIRKLSVGDFFLEQPDPASRVYTNLSNLSTDLRQFLVFRKTKNTLVNLDIANSQPYLFSLLLMQHYHSQDIPADVQKYIELTSAGRFYEFLMEALNVPLSERKAFKPDFFGKVFYCSSYYSKRTPEGKYFQEAFPNVGVVVDYYKELGKQHYEKKAYKHLSITMQRQEAQIILRTIGTDLQKKKIWYSTIHDSVVVLEEHAETVKTLILDAFRAAVGVPPKVKPELLTNSK</sequence>
<evidence type="ECO:0000313" key="1">
    <source>
        <dbReference type="EMBL" id="UOG76765.1"/>
    </source>
</evidence>
<dbReference type="Proteomes" id="UP000831113">
    <property type="component" value="Chromosome"/>
</dbReference>
<dbReference type="EMBL" id="CP094669">
    <property type="protein sequence ID" value="UOG76765.1"/>
    <property type="molecule type" value="Genomic_DNA"/>
</dbReference>
<organism evidence="1 2">
    <name type="scientific">Hymenobacter tibetensis</name>
    <dbReference type="NCBI Taxonomy" id="497967"/>
    <lineage>
        <taxon>Bacteria</taxon>
        <taxon>Pseudomonadati</taxon>
        <taxon>Bacteroidota</taxon>
        <taxon>Cytophagia</taxon>
        <taxon>Cytophagales</taxon>
        <taxon>Hymenobacteraceae</taxon>
        <taxon>Hymenobacter</taxon>
    </lineage>
</organism>
<proteinExistence type="predicted"/>
<name>A0ABY4D2M0_9BACT</name>
<evidence type="ECO:0008006" key="3">
    <source>
        <dbReference type="Google" id="ProtNLM"/>
    </source>
</evidence>
<reference evidence="1 2" key="1">
    <citation type="submission" date="2022-03" db="EMBL/GenBank/DDBJ databases">
        <title>Hymenobactersp. isolated from the air.</title>
        <authorList>
            <person name="Won M."/>
            <person name="Kwon S.-W."/>
        </authorList>
    </citation>
    <scope>NUCLEOTIDE SEQUENCE [LARGE SCALE GENOMIC DNA]</scope>
    <source>
        <strain evidence="1 2">KACC 21982</strain>
    </source>
</reference>
<protein>
    <recommendedName>
        <fullName evidence="3">DNA-directed DNA polymerase family A palm domain-containing protein</fullName>
    </recommendedName>
</protein>